<dbReference type="SMART" id="SM00220">
    <property type="entry name" value="S_TKc"/>
    <property type="match status" value="1"/>
</dbReference>
<dbReference type="Gene3D" id="1.10.510.10">
    <property type="entry name" value="Transferase(Phosphotransferase) domain 1"/>
    <property type="match status" value="1"/>
</dbReference>
<dbReference type="SUPFAM" id="SSF56112">
    <property type="entry name" value="Protein kinase-like (PK-like)"/>
    <property type="match status" value="1"/>
</dbReference>
<evidence type="ECO:0000313" key="7">
    <source>
        <dbReference type="EMBL" id="MDK4880420.1"/>
    </source>
</evidence>
<dbReference type="InterPro" id="IPR011009">
    <property type="entry name" value="Kinase-like_dom_sf"/>
</dbReference>
<reference evidence="8 10" key="2">
    <citation type="journal article" date="2023" name="Nat. Commun.">
        <title>Genomic dissection of endemic carbapenem resistance reveals metallo-beta-lactamase dissemination through clonal, plasmid and integron transfer.</title>
        <authorList>
            <person name="Macesic N."/>
            <person name="Hawkey J."/>
            <person name="Vezina B."/>
            <person name="Wisniewski J.A."/>
            <person name="Cottingham H."/>
            <person name="Blakeway L.V."/>
            <person name="Harshegyi T."/>
            <person name="Pragastis K."/>
            <person name="Badoordeen G.Z."/>
            <person name="Dennison A."/>
            <person name="Spelman D.W."/>
            <person name="Jenney A.W.J."/>
            <person name="Peleg A.Y."/>
        </authorList>
    </citation>
    <scope>NUCLEOTIDE SEQUENCE [LARGE SCALE GENOMIC DNA]</scope>
    <source>
        <strain evidence="8 10">CPO519</strain>
    </source>
</reference>
<dbReference type="PANTHER" id="PTHR43289:SF6">
    <property type="entry name" value="SERINE_THREONINE-PROTEIN KINASE NEKL-3"/>
    <property type="match status" value="1"/>
</dbReference>
<dbReference type="PANTHER" id="PTHR43289">
    <property type="entry name" value="MITOGEN-ACTIVATED PROTEIN KINASE KINASE KINASE 20-RELATED"/>
    <property type="match status" value="1"/>
</dbReference>
<dbReference type="EMBL" id="JARTMM010000003">
    <property type="protein sequence ID" value="MDK4880420.1"/>
    <property type="molecule type" value="Genomic_DNA"/>
</dbReference>
<dbReference type="GO" id="GO:0005524">
    <property type="term" value="F:ATP binding"/>
    <property type="evidence" value="ECO:0007669"/>
    <property type="project" value="UniProtKB-KW"/>
</dbReference>
<dbReference type="PROSITE" id="PS50011">
    <property type="entry name" value="PROTEIN_KINASE_DOM"/>
    <property type="match status" value="1"/>
</dbReference>
<reference evidence="7" key="3">
    <citation type="submission" date="2023-01" db="EMBL/GenBank/DDBJ databases">
        <title>Genomic dissection of endemic carbapenem resistance: metallo-beta-lactamase gene dissemination through clonal, plasmid and integron transfer pathways.</title>
        <authorList>
            <person name="Macesic N."/>
        </authorList>
    </citation>
    <scope>NUCLEOTIDE SEQUENCE</scope>
    <source>
        <strain evidence="7">CPO519</strain>
    </source>
</reference>
<dbReference type="InterPro" id="IPR000719">
    <property type="entry name" value="Prot_kinase_dom"/>
</dbReference>
<evidence type="ECO:0000313" key="9">
    <source>
        <dbReference type="Proteomes" id="UP000076296"/>
    </source>
</evidence>
<reference evidence="6 9" key="1">
    <citation type="submission" date="2016-01" db="EMBL/GenBank/DDBJ databases">
        <title>Draft sequences of Acinetobacter baumannii isolates from wounded military personnel.</title>
        <authorList>
            <person name="Arivett B.A."/>
            <person name="Fiester S.E."/>
            <person name="Ream D.C."/>
            <person name="Actis L.A."/>
        </authorList>
    </citation>
    <scope>NUCLEOTIDE SEQUENCE [LARGE SCALE GENOMIC DNA]</scope>
    <source>
        <strain evidence="6 9">AB2828</strain>
    </source>
</reference>
<evidence type="ECO:0000256" key="1">
    <source>
        <dbReference type="ARBA" id="ARBA00022679"/>
    </source>
</evidence>
<organism evidence="7">
    <name type="scientific">Acinetobacter baumannii</name>
    <dbReference type="NCBI Taxonomy" id="470"/>
    <lineage>
        <taxon>Bacteria</taxon>
        <taxon>Pseudomonadati</taxon>
        <taxon>Pseudomonadota</taxon>
        <taxon>Gammaproteobacteria</taxon>
        <taxon>Moraxellales</taxon>
        <taxon>Moraxellaceae</taxon>
        <taxon>Acinetobacter</taxon>
        <taxon>Acinetobacter calcoaceticus/baumannii complex</taxon>
    </lineage>
</organism>
<evidence type="ECO:0000313" key="6">
    <source>
        <dbReference type="EMBL" id="KZA20215.1"/>
    </source>
</evidence>
<gene>
    <name evidence="6" type="primary">prkC</name>
    <name evidence="6" type="ORF">LV35_01111</name>
    <name evidence="8" type="ORF">P9867_012545</name>
    <name evidence="7" type="ORF">P9867_01455</name>
</gene>
<dbReference type="Gene3D" id="3.30.200.20">
    <property type="entry name" value="Phosphorylase Kinase, domain 1"/>
    <property type="match status" value="1"/>
</dbReference>
<protein>
    <submittedName>
        <fullName evidence="6 7">Serine/threonine-protein kinase</fullName>
        <ecNumber evidence="6 7">2.7.11.1</ecNumber>
    </submittedName>
</protein>
<dbReference type="EMBL" id="JARTMM020000001">
    <property type="protein sequence ID" value="MEC5497274.1"/>
    <property type="molecule type" value="Genomic_DNA"/>
</dbReference>
<evidence type="ECO:0000256" key="3">
    <source>
        <dbReference type="ARBA" id="ARBA00022777"/>
    </source>
</evidence>
<dbReference type="EMBL" id="LRDT01000013">
    <property type="protein sequence ID" value="KZA20215.1"/>
    <property type="molecule type" value="Genomic_DNA"/>
</dbReference>
<keyword evidence="3 7" id="KW-0418">Kinase</keyword>
<evidence type="ECO:0000256" key="2">
    <source>
        <dbReference type="ARBA" id="ARBA00022741"/>
    </source>
</evidence>
<feature type="domain" description="Protein kinase" evidence="5">
    <location>
        <begin position="9"/>
        <end position="252"/>
    </location>
</feature>
<keyword evidence="1 7" id="KW-0808">Transferase</keyword>
<keyword evidence="2" id="KW-0547">Nucleotide-binding</keyword>
<evidence type="ECO:0000313" key="10">
    <source>
        <dbReference type="Proteomes" id="UP001174156"/>
    </source>
</evidence>
<comment type="caution">
    <text evidence="7">The sequence shown here is derived from an EMBL/GenBank/DDBJ whole genome shotgun (WGS) entry which is preliminary data.</text>
</comment>
<accession>A0A9P2VNL2</accession>
<dbReference type="Proteomes" id="UP001174156">
    <property type="component" value="Unassembled WGS sequence"/>
</dbReference>
<proteinExistence type="predicted"/>
<sequence>MLVRGSYKIIPIEDMGGGSFGFVQKVEVYNQKDHLCGLFAMKTMKSNAREIESFRRRFVREGHLQAKCSHPNIVQIYICDLESVEPWFVMELGEIDVEKLIINGKFPKKERLKCILDLLLGMSHIHQQKLLHRDIKPSNMVKVGDKYKIADFGLVKDTVSSPETTPLTAIGQGMGTPGFLAPEAVFGHFSDQSDIYAIGTFLEYMCYLDEELTRKLAPIINKCRAHVPSDRYQSVNQILKIFLPIYEEGMNA</sequence>
<reference evidence="8" key="4">
    <citation type="submission" date="2024-01" db="EMBL/GenBank/DDBJ databases">
        <authorList>
            <person name="Macesic N."/>
        </authorList>
    </citation>
    <scope>NUCLEOTIDE SEQUENCE</scope>
    <source>
        <strain evidence="8">CPO519</strain>
    </source>
</reference>
<dbReference type="AlphaFoldDB" id="A0A9P2VNL2"/>
<dbReference type="Proteomes" id="UP000076296">
    <property type="component" value="Unassembled WGS sequence"/>
</dbReference>
<dbReference type="CDD" id="cd14014">
    <property type="entry name" value="STKc_PknB_like"/>
    <property type="match status" value="1"/>
</dbReference>
<name>A0A9P2VNL2_ACIBA</name>
<evidence type="ECO:0000259" key="5">
    <source>
        <dbReference type="PROSITE" id="PS50011"/>
    </source>
</evidence>
<dbReference type="RefSeq" id="WP_000961023.1">
    <property type="nucleotide sequence ID" value="NZ_CP087335.1"/>
</dbReference>
<dbReference type="EC" id="2.7.11.1" evidence="6 7"/>
<dbReference type="GO" id="GO:0004674">
    <property type="term" value="F:protein serine/threonine kinase activity"/>
    <property type="evidence" value="ECO:0007669"/>
    <property type="project" value="UniProtKB-EC"/>
</dbReference>
<evidence type="ECO:0000313" key="8">
    <source>
        <dbReference type="EMBL" id="MEC5497274.1"/>
    </source>
</evidence>
<evidence type="ECO:0000256" key="4">
    <source>
        <dbReference type="ARBA" id="ARBA00022840"/>
    </source>
</evidence>
<keyword evidence="4" id="KW-0067">ATP-binding</keyword>
<dbReference type="Pfam" id="PF00069">
    <property type="entry name" value="Pkinase"/>
    <property type="match status" value="1"/>
</dbReference>